<dbReference type="PATRIC" id="fig|754436.4.peg.2295"/>
<evidence type="ECO:0000313" key="2">
    <source>
        <dbReference type="EMBL" id="KLV00722.1"/>
    </source>
</evidence>
<sequence>MLLNDHKGLIDNLIPVYDQDDFDDTFHIMTQGEDGPTRLQIKMELHRIMAPCHQIVDLRGRVNGDCRPYELNGLRHWLDDVALNTYHQWIAAYGGQFRVGLYEALMNTHNNFRVMHQQQKQQQQAQHQAEEIPTLLRDTQYDAPLLRFGHYLTRHEDRLHISTPVNLELPDGHMVNAITADLSFSGAKFKVPSAFTYQLGMLITARFPKMAEVLHNPQLMDGLAYRVLAIDESGEHDSYKWLRLKIVGDNKIIKAAIEEYLERTQNKARQDHEDKVIQARTRGYEHCYLKHSSAMPLFFTGTTLKYSLLTPHNRHLWDDWHDERNQPVINHLLSAARLASLGKAGLKQSSTLLYSFNHQHNGKTYFYSAALPEMNREQRQLFWHIGAQRDSWRVYRLTLQPISAENLEVLKDIAPEMIGPLSALTHVGLLQDLSNAEAQHDYRLIFKSQLPASALQAFRHPRDPVASAKAVYFDPKPQRCEDRFLFQTPVQISTAQGISIMGKSVDFSSRGLNIALSSPLALKRDDVLSISFPRLQQMDKRAPLENVPYRVIRISPDYRQIQLTTDEGTRAEQCALFLRKLIQHNENKLTRSGESLPRGELLLVMHRMLLSRLNCVPYFAEKAAHKATLKAIGCNFPVPPLVKLFHHIAEQDGYSLEPIFRNRNKRMLADPLRPMVIQQPHVHEVYLWVERDGDEILHIEGLLPDEFADTDARITFIKQARLNGEFMALRVTAVPVLSPMTTLIRRELGELARLTLHRARALEEELSTLIGCGELHDITDEVLIRLEIN</sequence>
<dbReference type="RefSeq" id="WP_047874426.1">
    <property type="nucleotide sequence ID" value="NZ_BMYC01000010.1"/>
</dbReference>
<dbReference type="Pfam" id="PF07238">
    <property type="entry name" value="PilZ"/>
    <property type="match status" value="2"/>
</dbReference>
<proteinExistence type="predicted"/>
<dbReference type="Proteomes" id="UP000036426">
    <property type="component" value="Unassembled WGS sequence"/>
</dbReference>
<dbReference type="OrthoDB" id="6208912at2"/>
<evidence type="ECO:0000259" key="1">
    <source>
        <dbReference type="Pfam" id="PF07238"/>
    </source>
</evidence>
<keyword evidence="3" id="KW-1185">Reference proteome</keyword>
<dbReference type="Gene3D" id="2.40.10.220">
    <property type="entry name" value="predicted glycosyltransferase like domains"/>
    <property type="match status" value="2"/>
</dbReference>
<evidence type="ECO:0000313" key="3">
    <source>
        <dbReference type="Proteomes" id="UP000036426"/>
    </source>
</evidence>
<organism evidence="2 3">
    <name type="scientific">Photobacterium aphoticum</name>
    <dbReference type="NCBI Taxonomy" id="754436"/>
    <lineage>
        <taxon>Bacteria</taxon>
        <taxon>Pseudomonadati</taxon>
        <taxon>Pseudomonadota</taxon>
        <taxon>Gammaproteobacteria</taxon>
        <taxon>Vibrionales</taxon>
        <taxon>Vibrionaceae</taxon>
        <taxon>Photobacterium</taxon>
    </lineage>
</organism>
<dbReference type="AlphaFoldDB" id="A0A0J1JFY0"/>
<dbReference type="InterPro" id="IPR009875">
    <property type="entry name" value="PilZ_domain"/>
</dbReference>
<feature type="domain" description="PilZ" evidence="1">
    <location>
        <begin position="153"/>
        <end position="261"/>
    </location>
</feature>
<dbReference type="GO" id="GO:0035438">
    <property type="term" value="F:cyclic-di-GMP binding"/>
    <property type="evidence" value="ECO:0007669"/>
    <property type="project" value="InterPro"/>
</dbReference>
<name>A0A0J1JFY0_9GAMM</name>
<gene>
    <name evidence="2" type="ORF">ABT58_10820</name>
</gene>
<accession>A0A0J1JFY0</accession>
<feature type="domain" description="PilZ" evidence="1">
    <location>
        <begin position="478"/>
        <end position="560"/>
    </location>
</feature>
<reference evidence="2 3" key="1">
    <citation type="submission" date="2015-05" db="EMBL/GenBank/DDBJ databases">
        <title>Photobacterium galathea sp. nov.</title>
        <authorList>
            <person name="Machado H."/>
            <person name="Gram L."/>
        </authorList>
    </citation>
    <scope>NUCLEOTIDE SEQUENCE [LARGE SCALE GENOMIC DNA]</scope>
    <source>
        <strain evidence="2 3">DSM 25995</strain>
    </source>
</reference>
<comment type="caution">
    <text evidence="2">The sequence shown here is derived from an EMBL/GenBank/DDBJ whole genome shotgun (WGS) entry which is preliminary data.</text>
</comment>
<dbReference type="EMBL" id="LDOV01000020">
    <property type="protein sequence ID" value="KLV00722.1"/>
    <property type="molecule type" value="Genomic_DNA"/>
</dbReference>
<protein>
    <submittedName>
        <fullName evidence="2">Pilus assembly protein PilZ</fullName>
    </submittedName>
</protein>